<feature type="region of interest" description="Disordered" evidence="6">
    <location>
        <begin position="351"/>
        <end position="372"/>
    </location>
</feature>
<feature type="domain" description="GAT" evidence="8">
    <location>
        <begin position="173"/>
        <end position="261"/>
    </location>
</feature>
<evidence type="ECO:0000256" key="5">
    <source>
        <dbReference type="ARBA" id="ARBA00023136"/>
    </source>
</evidence>
<dbReference type="Pfam" id="PF00790">
    <property type="entry name" value="VHS"/>
    <property type="match status" value="1"/>
</dbReference>
<feature type="region of interest" description="Disordered" evidence="6">
    <location>
        <begin position="286"/>
        <end position="337"/>
    </location>
</feature>
<dbReference type="PROSITE" id="PS50179">
    <property type="entry name" value="VHS"/>
    <property type="match status" value="1"/>
</dbReference>
<dbReference type="Pfam" id="PF03127">
    <property type="entry name" value="GAT"/>
    <property type="match status" value="1"/>
</dbReference>
<organism evidence="9 10">
    <name type="scientific">Artemisia annua</name>
    <name type="common">Sweet wormwood</name>
    <dbReference type="NCBI Taxonomy" id="35608"/>
    <lineage>
        <taxon>Eukaryota</taxon>
        <taxon>Viridiplantae</taxon>
        <taxon>Streptophyta</taxon>
        <taxon>Embryophyta</taxon>
        <taxon>Tracheophyta</taxon>
        <taxon>Spermatophyta</taxon>
        <taxon>Magnoliopsida</taxon>
        <taxon>eudicotyledons</taxon>
        <taxon>Gunneridae</taxon>
        <taxon>Pentapetalae</taxon>
        <taxon>asterids</taxon>
        <taxon>campanulids</taxon>
        <taxon>Asterales</taxon>
        <taxon>Asteraceae</taxon>
        <taxon>Asteroideae</taxon>
        <taxon>Anthemideae</taxon>
        <taxon>Artemisiinae</taxon>
        <taxon>Artemisia</taxon>
    </lineage>
</organism>
<feature type="compositionally biased region" description="Basic and acidic residues" evidence="6">
    <location>
        <begin position="301"/>
        <end position="318"/>
    </location>
</feature>
<feature type="domain" description="VHS" evidence="7">
    <location>
        <begin position="12"/>
        <end position="141"/>
    </location>
</feature>
<dbReference type="EMBL" id="PKPP01006741">
    <property type="protein sequence ID" value="PWA55487.1"/>
    <property type="molecule type" value="Genomic_DNA"/>
</dbReference>
<dbReference type="STRING" id="35608.A0A2U1M2L9"/>
<protein>
    <submittedName>
        <fullName evidence="9">Target of Myb protein 1</fullName>
    </submittedName>
</protein>
<evidence type="ECO:0000256" key="6">
    <source>
        <dbReference type="SAM" id="MobiDB-lite"/>
    </source>
</evidence>
<reference evidence="9 10" key="1">
    <citation type="journal article" date="2018" name="Mol. Plant">
        <title>The genome of Artemisia annua provides insight into the evolution of Asteraceae family and artemisinin biosynthesis.</title>
        <authorList>
            <person name="Shen Q."/>
            <person name="Zhang L."/>
            <person name="Liao Z."/>
            <person name="Wang S."/>
            <person name="Yan T."/>
            <person name="Shi P."/>
            <person name="Liu M."/>
            <person name="Fu X."/>
            <person name="Pan Q."/>
            <person name="Wang Y."/>
            <person name="Lv Z."/>
            <person name="Lu X."/>
            <person name="Zhang F."/>
            <person name="Jiang W."/>
            <person name="Ma Y."/>
            <person name="Chen M."/>
            <person name="Hao X."/>
            <person name="Li L."/>
            <person name="Tang Y."/>
            <person name="Lv G."/>
            <person name="Zhou Y."/>
            <person name="Sun X."/>
            <person name="Brodelius P.E."/>
            <person name="Rose J.K.C."/>
            <person name="Tang K."/>
        </authorList>
    </citation>
    <scope>NUCLEOTIDE SEQUENCE [LARGE SCALE GENOMIC DNA]</scope>
    <source>
        <strain evidence="10">cv. Huhao1</strain>
        <tissue evidence="9">Leaf</tissue>
    </source>
</reference>
<dbReference type="GO" id="GO:0005737">
    <property type="term" value="C:cytoplasm"/>
    <property type="evidence" value="ECO:0007669"/>
    <property type="project" value="UniProtKB-ARBA"/>
</dbReference>
<dbReference type="PANTHER" id="PTHR45898:SF14">
    <property type="entry name" value="TOM1-LIKE PROTEIN 4"/>
    <property type="match status" value="1"/>
</dbReference>
<dbReference type="Gene3D" id="1.20.58.160">
    <property type="match status" value="1"/>
</dbReference>
<dbReference type="InterPro" id="IPR044836">
    <property type="entry name" value="TOL_plant"/>
</dbReference>
<dbReference type="InterPro" id="IPR004152">
    <property type="entry name" value="GAT_dom"/>
</dbReference>
<dbReference type="PROSITE" id="PS50909">
    <property type="entry name" value="GAT"/>
    <property type="match status" value="1"/>
</dbReference>
<dbReference type="CDD" id="cd03561">
    <property type="entry name" value="VHS"/>
    <property type="match status" value="1"/>
</dbReference>
<proteinExistence type="inferred from homology"/>
<comment type="subcellular location">
    <subcellularLocation>
        <location evidence="1">Membrane</location>
        <topology evidence="1">Peripheral membrane protein</topology>
    </subcellularLocation>
</comment>
<sequence length="407" mass="45364">MTNNAAAFAERATSDTLKEPDWDLNIEICDIINVDPRQATDAIEILKKRLGSISPKIQLLSLSALEALSKNCGENVFQEIVDRDVLHDMVEIVKEKYDLNVRKKILMLLDTWQEAFGGREGRYPQYYAAYEELKSSGVKFPPREKNSVPLFTPPQTHPIAAYERFDLEASHQPDLSGLSSEIKTAQGIADVLMDMLNASDPNNRTGVEEELIAELVDQCCNYHNFAMAIIDSTSDEMVLGKALALNDTLIRALSHHDYIGREVGNHSFESRVREKLVVPLVNLTAEDDESRDDSGQLAPRSSRDSLHAHNKNGPHELVHVSPTLPRPPLATNPNCEDSSWVDYVSSEVCSSERHSSEPSLKNPIQTTFVDQPNRDIPSAFLNYSCGSSSYGLDDETRDLSLAPIKNE</sequence>
<dbReference type="Proteomes" id="UP000245207">
    <property type="component" value="Unassembled WGS sequence"/>
</dbReference>
<evidence type="ECO:0000256" key="1">
    <source>
        <dbReference type="ARBA" id="ARBA00004170"/>
    </source>
</evidence>
<evidence type="ECO:0000256" key="3">
    <source>
        <dbReference type="ARBA" id="ARBA00022448"/>
    </source>
</evidence>
<dbReference type="InterPro" id="IPR008942">
    <property type="entry name" value="ENTH_VHS"/>
</dbReference>
<dbReference type="InterPro" id="IPR014645">
    <property type="entry name" value="TOM1"/>
</dbReference>
<dbReference type="GO" id="GO:0016020">
    <property type="term" value="C:membrane"/>
    <property type="evidence" value="ECO:0007669"/>
    <property type="project" value="UniProtKB-SubCell"/>
</dbReference>
<dbReference type="InterPro" id="IPR002014">
    <property type="entry name" value="VHS_dom"/>
</dbReference>
<keyword evidence="4" id="KW-0653">Protein transport</keyword>
<accession>A0A2U1M2L9</accession>
<feature type="compositionally biased region" description="Polar residues" evidence="6">
    <location>
        <begin position="358"/>
        <end position="370"/>
    </location>
</feature>
<dbReference type="OrthoDB" id="2018246at2759"/>
<dbReference type="Gene3D" id="1.25.40.90">
    <property type="match status" value="1"/>
</dbReference>
<evidence type="ECO:0000259" key="8">
    <source>
        <dbReference type="PROSITE" id="PS50909"/>
    </source>
</evidence>
<evidence type="ECO:0000313" key="9">
    <source>
        <dbReference type="EMBL" id="PWA55487.1"/>
    </source>
</evidence>
<dbReference type="GO" id="GO:0043328">
    <property type="term" value="P:protein transport to vacuole involved in ubiquitin-dependent protein catabolic process via the multivesicular body sorting pathway"/>
    <property type="evidence" value="ECO:0007669"/>
    <property type="project" value="InterPro"/>
</dbReference>
<dbReference type="SUPFAM" id="SSF48464">
    <property type="entry name" value="ENTH/VHS domain"/>
    <property type="match status" value="1"/>
</dbReference>
<dbReference type="InterPro" id="IPR038425">
    <property type="entry name" value="GAT_sf"/>
</dbReference>
<name>A0A2U1M2L9_ARTAN</name>
<dbReference type="SMART" id="SM00288">
    <property type="entry name" value="VHS"/>
    <property type="match status" value="1"/>
</dbReference>
<dbReference type="PANTHER" id="PTHR45898">
    <property type="entry name" value="TOM1-LIKE PROTEIN"/>
    <property type="match status" value="1"/>
</dbReference>
<evidence type="ECO:0000256" key="4">
    <source>
        <dbReference type="ARBA" id="ARBA00022927"/>
    </source>
</evidence>
<evidence type="ECO:0000256" key="2">
    <source>
        <dbReference type="ARBA" id="ARBA00007708"/>
    </source>
</evidence>
<keyword evidence="10" id="KW-1185">Reference proteome</keyword>
<keyword evidence="3" id="KW-0813">Transport</keyword>
<dbReference type="GO" id="GO:0035091">
    <property type="term" value="F:phosphatidylinositol binding"/>
    <property type="evidence" value="ECO:0007669"/>
    <property type="project" value="InterPro"/>
</dbReference>
<dbReference type="SUPFAM" id="SSF89009">
    <property type="entry name" value="GAT-like domain"/>
    <property type="match status" value="1"/>
</dbReference>
<comment type="similarity">
    <text evidence="2">Belongs to the TOM1 family.</text>
</comment>
<comment type="caution">
    <text evidence="9">The sequence shown here is derived from an EMBL/GenBank/DDBJ whole genome shotgun (WGS) entry which is preliminary data.</text>
</comment>
<gene>
    <name evidence="9" type="ORF">CTI12_AA428090</name>
</gene>
<dbReference type="PIRSF" id="PIRSF036948">
    <property type="entry name" value="TOM1"/>
    <property type="match status" value="1"/>
</dbReference>
<evidence type="ECO:0000313" key="10">
    <source>
        <dbReference type="Proteomes" id="UP000245207"/>
    </source>
</evidence>
<dbReference type="AlphaFoldDB" id="A0A2U1M2L9"/>
<keyword evidence="5" id="KW-0472">Membrane</keyword>
<evidence type="ECO:0000259" key="7">
    <source>
        <dbReference type="PROSITE" id="PS50179"/>
    </source>
</evidence>
<dbReference type="GO" id="GO:0043130">
    <property type="term" value="F:ubiquitin binding"/>
    <property type="evidence" value="ECO:0007669"/>
    <property type="project" value="InterPro"/>
</dbReference>